<protein>
    <recommendedName>
        <fullName evidence="1">PepSY domain-containing protein</fullName>
    </recommendedName>
</protein>
<keyword evidence="3" id="KW-1185">Reference proteome</keyword>
<feature type="domain" description="PepSY" evidence="1">
    <location>
        <begin position="216"/>
        <end position="283"/>
    </location>
</feature>
<dbReference type="HOGENOM" id="CLU_083801_0_0_2"/>
<evidence type="ECO:0000259" key="1">
    <source>
        <dbReference type="Pfam" id="PF03413"/>
    </source>
</evidence>
<proteinExistence type="predicted"/>
<dbReference type="Pfam" id="PF03413">
    <property type="entry name" value="PepSY"/>
    <property type="match status" value="1"/>
</dbReference>
<gene>
    <name evidence="2" type="ORF">Metlim_1029</name>
</gene>
<dbReference type="RefSeq" id="WP_004076879.1">
    <property type="nucleotide sequence ID" value="NZ_CM001436.1"/>
</dbReference>
<dbReference type="InParanoid" id="H1YZC4"/>
<sequence length="289" mass="31492">MEIKSEVTVLLALAVVLLILIFVPSGYSGEIVTADDRGTEYSAGNSEESGVLASLAGIAGEDAAKTAVINFLANSSVILKYEGTGESYYGDYYKFSTDGGERYYVNSETLEITLAHFPVNWSETLDVRIEPEDAEDIARDYIAEKTSASNAEKLEITESKLLDHGAYKEYSITFNEIKDRVYLPNSALISLNPSTGEIITYMAISGETEVSLVPEISEDEALEIAKDQFDGIVVTESDARLIVDCPAGTEQKLLWRVDIKGKPKNYISVGGIVLIDAVTGEVILKDPYL</sequence>
<reference evidence="2 3" key="1">
    <citation type="submission" date="2011-10" db="EMBL/GenBank/DDBJ databases">
        <title>The Improved High-Quality Draft genome of Methanoplanus limicola DSM 2279.</title>
        <authorList>
            <consortium name="US DOE Joint Genome Institute (JGI-PGF)"/>
            <person name="Lucas S."/>
            <person name="Copeland A."/>
            <person name="Lapidus A."/>
            <person name="Glavina del Rio T."/>
            <person name="Dalin E."/>
            <person name="Tice H."/>
            <person name="Bruce D."/>
            <person name="Goodwin L."/>
            <person name="Pitluck S."/>
            <person name="Peters L."/>
            <person name="Mikhailova N."/>
            <person name="Lu M."/>
            <person name="Kyrpides N."/>
            <person name="Mavromatis K."/>
            <person name="Ivanova N."/>
            <person name="Markowitz V."/>
            <person name="Cheng J.-F."/>
            <person name="Hugenholtz P."/>
            <person name="Woyke T."/>
            <person name="Wu D."/>
            <person name="Wirth R."/>
            <person name="Brambilla E.-M."/>
            <person name="Klenk H.-P."/>
            <person name="Eisen J.A."/>
        </authorList>
    </citation>
    <scope>NUCLEOTIDE SEQUENCE [LARGE SCALE GENOMIC DNA]</scope>
    <source>
        <strain evidence="2 3">DSM 2279</strain>
    </source>
</reference>
<dbReference type="InterPro" id="IPR025711">
    <property type="entry name" value="PepSY"/>
</dbReference>
<dbReference type="OrthoDB" id="106691at2157"/>
<dbReference type="Proteomes" id="UP000005741">
    <property type="component" value="Chromosome"/>
</dbReference>
<dbReference type="STRING" id="937775.Metlim_1029"/>
<dbReference type="AlphaFoldDB" id="H1YZC4"/>
<dbReference type="EMBL" id="CM001436">
    <property type="protein sequence ID" value="EHQ35148.1"/>
    <property type="molecule type" value="Genomic_DNA"/>
</dbReference>
<organism evidence="2 3">
    <name type="scientific">Methanoplanus limicola DSM 2279</name>
    <dbReference type="NCBI Taxonomy" id="937775"/>
    <lineage>
        <taxon>Archaea</taxon>
        <taxon>Methanobacteriati</taxon>
        <taxon>Methanobacteriota</taxon>
        <taxon>Stenosarchaea group</taxon>
        <taxon>Methanomicrobia</taxon>
        <taxon>Methanomicrobiales</taxon>
        <taxon>Methanomicrobiaceae</taxon>
        <taxon>Methanoplanus</taxon>
    </lineage>
</organism>
<evidence type="ECO:0000313" key="3">
    <source>
        <dbReference type="Proteomes" id="UP000005741"/>
    </source>
</evidence>
<name>H1YZC4_9EURY</name>
<accession>H1YZC4</accession>
<evidence type="ECO:0000313" key="2">
    <source>
        <dbReference type="EMBL" id="EHQ35148.1"/>
    </source>
</evidence>